<comment type="caution">
    <text evidence="2">The sequence shown here is derived from an EMBL/GenBank/DDBJ whole genome shotgun (WGS) entry which is preliminary data.</text>
</comment>
<sequence length="278" mass="30625">MKLPISCQCIALPLLLAGFVSSVTPAVCAQDKTIPSQKILTIQREFTKPGKEGAAHEKSEAAFAKAMADGKVTDHYYALTSLSGRPRVLFLSAYPSFADIEAERKKVNANASLSAELDRANEADGDLLAETNSSMWMRRDDLSLNQGYRVGARYEELTQFVVRPGHTGEWTELVKLVIDAYKKGIPDAHWGTYEMLFGGGSTYLVITTLRSAEELDAEFAKDPKFIDALGPEGLKKLEALEASCVESRQSNLFRISPKMSYPPEALVQAEPDFWTPKP</sequence>
<dbReference type="AlphaFoldDB" id="A0A7Y9T1U0"/>
<feature type="signal peptide" evidence="1">
    <location>
        <begin position="1"/>
        <end position="29"/>
    </location>
</feature>
<dbReference type="Proteomes" id="UP000534186">
    <property type="component" value="Unassembled WGS sequence"/>
</dbReference>
<proteinExistence type="predicted"/>
<feature type="chain" id="PRO_5030649120" description="NIPSNAP protein" evidence="1">
    <location>
        <begin position="30"/>
        <end position="278"/>
    </location>
</feature>
<dbReference type="EMBL" id="JACCCV010000001">
    <property type="protein sequence ID" value="NYF50412.1"/>
    <property type="molecule type" value="Genomic_DNA"/>
</dbReference>
<evidence type="ECO:0000313" key="2">
    <source>
        <dbReference type="EMBL" id="NYF50412.1"/>
    </source>
</evidence>
<reference evidence="2 3" key="1">
    <citation type="submission" date="2020-07" db="EMBL/GenBank/DDBJ databases">
        <title>Genomic Encyclopedia of Type Strains, Phase IV (KMG-V): Genome sequencing to study the core and pangenomes of soil and plant-associated prokaryotes.</title>
        <authorList>
            <person name="Whitman W."/>
        </authorList>
    </citation>
    <scope>NUCLEOTIDE SEQUENCE [LARGE SCALE GENOMIC DNA]</scope>
    <source>
        <strain evidence="2 3">M8UP30</strain>
    </source>
</reference>
<evidence type="ECO:0008006" key="4">
    <source>
        <dbReference type="Google" id="ProtNLM"/>
    </source>
</evidence>
<keyword evidence="1" id="KW-0732">Signal</keyword>
<evidence type="ECO:0000256" key="1">
    <source>
        <dbReference type="SAM" id="SignalP"/>
    </source>
</evidence>
<accession>A0A7Y9T1U0</accession>
<evidence type="ECO:0000313" key="3">
    <source>
        <dbReference type="Proteomes" id="UP000534186"/>
    </source>
</evidence>
<protein>
    <recommendedName>
        <fullName evidence="4">NIPSNAP protein</fullName>
    </recommendedName>
</protein>
<organism evidence="2 3">
    <name type="scientific">Tunturiibacter lichenicola</name>
    <dbReference type="NCBI Taxonomy" id="2051959"/>
    <lineage>
        <taxon>Bacteria</taxon>
        <taxon>Pseudomonadati</taxon>
        <taxon>Acidobacteriota</taxon>
        <taxon>Terriglobia</taxon>
        <taxon>Terriglobales</taxon>
        <taxon>Acidobacteriaceae</taxon>
        <taxon>Tunturiibacter</taxon>
    </lineage>
</organism>
<gene>
    <name evidence="2" type="ORF">HDF12_000777</name>
</gene>
<name>A0A7Y9T1U0_9BACT</name>